<dbReference type="InterPro" id="IPR002912">
    <property type="entry name" value="ACT_dom"/>
</dbReference>
<comment type="function">
    <text evidence="8">Catalyzes the conversion of 2 pyruvate molecules into acetolactate in the first common step of the biosynthetic pathway of the branched-amino acids such as leucine, isoleucine, and valine.</text>
</comment>
<dbReference type="Gene3D" id="3.30.70.1150">
    <property type="entry name" value="ACT-like. Chain A, domain 2"/>
    <property type="match status" value="1"/>
</dbReference>
<gene>
    <name evidence="10" type="primary">ilvN</name>
    <name evidence="11" type="ORF">CYJ41_05865</name>
    <name evidence="10" type="ORF">O6B92_04665</name>
</gene>
<comment type="pathway">
    <text evidence="1 8">Amino-acid biosynthesis; L-isoleucine biosynthesis; L-isoleucine from 2-oxobutanoate: step 1/4.</text>
</comment>
<evidence type="ECO:0000256" key="3">
    <source>
        <dbReference type="ARBA" id="ARBA00006341"/>
    </source>
</evidence>
<dbReference type="Gene3D" id="3.30.70.260">
    <property type="match status" value="1"/>
</dbReference>
<feature type="domain" description="ACT" evidence="9">
    <location>
        <begin position="7"/>
        <end position="81"/>
    </location>
</feature>
<dbReference type="GO" id="GO:0009097">
    <property type="term" value="P:isoleucine biosynthetic process"/>
    <property type="evidence" value="ECO:0007669"/>
    <property type="project" value="UniProtKB-UniRule"/>
</dbReference>
<dbReference type="GO" id="GO:1990610">
    <property type="term" value="F:acetolactate synthase regulator activity"/>
    <property type="evidence" value="ECO:0007669"/>
    <property type="project" value="UniProtKB-UniRule"/>
</dbReference>
<evidence type="ECO:0000256" key="6">
    <source>
        <dbReference type="ARBA" id="ARBA00023304"/>
    </source>
</evidence>
<dbReference type="CDD" id="cd04878">
    <property type="entry name" value="ACT_AHAS"/>
    <property type="match status" value="1"/>
</dbReference>
<dbReference type="EMBL" id="JAPXGP010000003">
    <property type="protein sequence ID" value="MCZ6161628.1"/>
    <property type="molecule type" value="Genomic_DNA"/>
</dbReference>
<proteinExistence type="inferred from homology"/>
<keyword evidence="8 10" id="KW-0808">Transferase</keyword>
<evidence type="ECO:0000256" key="8">
    <source>
        <dbReference type="RuleBase" id="RU368092"/>
    </source>
</evidence>
<comment type="catalytic activity">
    <reaction evidence="7 8">
        <text>2 pyruvate + H(+) = (2S)-2-acetolactate + CO2</text>
        <dbReference type="Rhea" id="RHEA:25249"/>
        <dbReference type="ChEBI" id="CHEBI:15361"/>
        <dbReference type="ChEBI" id="CHEBI:15378"/>
        <dbReference type="ChEBI" id="CHEBI:16526"/>
        <dbReference type="ChEBI" id="CHEBI:58476"/>
        <dbReference type="EC" id="2.2.1.6"/>
    </reaction>
</comment>
<dbReference type="InterPro" id="IPR004789">
    <property type="entry name" value="Acetalactate_synth_ssu"/>
</dbReference>
<dbReference type="InterPro" id="IPR054480">
    <property type="entry name" value="AHAS_small-like_ACT"/>
</dbReference>
<protein>
    <recommendedName>
        <fullName evidence="8">Acetolactate synthase small subunit</fullName>
        <shortName evidence="8">AHAS</shortName>
        <shortName evidence="8">ALS</shortName>
        <ecNumber evidence="8">2.2.1.6</ecNumber>
    </recommendedName>
    <alternativeName>
        <fullName evidence="8">Acetohydroxy-acid synthase small subunit</fullName>
    </alternativeName>
</protein>
<dbReference type="UniPathway" id="UPA00049">
    <property type="reaction ID" value="UER00059"/>
</dbReference>
<comment type="subunit">
    <text evidence="4 8">Dimer of large and small chains.</text>
</comment>
<dbReference type="Pfam" id="PF22629">
    <property type="entry name" value="ACT_AHAS_ss"/>
    <property type="match status" value="1"/>
</dbReference>
<dbReference type="AlphaFoldDB" id="A0A2I1N9C2"/>
<evidence type="ECO:0000313" key="12">
    <source>
        <dbReference type="Proteomes" id="UP000234639"/>
    </source>
</evidence>
<dbReference type="InterPro" id="IPR039557">
    <property type="entry name" value="AHAS_ACT"/>
</dbReference>
<comment type="caution">
    <text evidence="11">The sequence shown here is derived from an EMBL/GenBank/DDBJ whole genome shotgun (WGS) entry which is preliminary data.</text>
</comment>
<dbReference type="PANTHER" id="PTHR30239:SF0">
    <property type="entry name" value="ACETOLACTATE SYNTHASE SMALL SUBUNIT 1, CHLOROPLASTIC"/>
    <property type="match status" value="1"/>
</dbReference>
<sequence length="156" mass="17330">MKDKRRLISVIVLNEHGVLSRIVGLFSGRGYNIDSLTVAPVPNTEFSRVSIVTSGDGKAFEQIVKQLYKLIPIYKVIEEGEFVEKEMALVKISLLENLSGLDAVLKSYNGSVANSDDEILIVMACDDSLRIDSFVKTMKKYNPIDIVRSGSVIMEM</sequence>
<dbReference type="EC" id="2.2.1.6" evidence="8"/>
<dbReference type="GO" id="GO:0009099">
    <property type="term" value="P:L-valine biosynthetic process"/>
    <property type="evidence" value="ECO:0007669"/>
    <property type="project" value="UniProtKB-UniRule"/>
</dbReference>
<comment type="similarity">
    <text evidence="3 8">Belongs to the acetolactate synthase small subunit family.</text>
</comment>
<comment type="pathway">
    <text evidence="2 8">Amino-acid biosynthesis; L-valine biosynthesis; L-valine from pyruvate: step 1/4.</text>
</comment>
<dbReference type="InterPro" id="IPR027271">
    <property type="entry name" value="Acetolactate_synth/TF_NikR_C"/>
</dbReference>
<reference evidence="10" key="2">
    <citation type="submission" date="2022-12" db="EMBL/GenBank/DDBJ databases">
        <title>Species Delineation and Comparative Genomics within the Campylobacter ureolyticus Complex.</title>
        <authorList>
            <person name="Maki J."/>
            <person name="Howard M."/>
            <person name="Connelly S."/>
            <person name="Hardy D.J."/>
            <person name="Cameron A."/>
        </authorList>
    </citation>
    <scope>NUCLEOTIDE SEQUENCE</scope>
    <source>
        <strain evidence="10">URMC_786</strain>
    </source>
</reference>
<dbReference type="Proteomes" id="UP001075461">
    <property type="component" value="Unassembled WGS sequence"/>
</dbReference>
<name>A0A2I1N9C2_9BACT</name>
<dbReference type="NCBIfam" id="TIGR00119">
    <property type="entry name" value="acolac_sm"/>
    <property type="match status" value="1"/>
</dbReference>
<accession>A0A2I1N9C2</accession>
<dbReference type="InterPro" id="IPR045865">
    <property type="entry name" value="ACT-like_dom_sf"/>
</dbReference>
<reference evidence="11 12" key="1">
    <citation type="submission" date="2017-12" db="EMBL/GenBank/DDBJ databases">
        <title>Phylogenetic diversity of female urinary microbiome.</title>
        <authorList>
            <person name="Thomas-White K."/>
            <person name="Wolfe A.J."/>
        </authorList>
    </citation>
    <scope>NUCLEOTIDE SEQUENCE [LARGE SCALE GENOMIC DNA]</scope>
    <source>
        <strain evidence="11 12">UMB0112</strain>
    </source>
</reference>
<evidence type="ECO:0000256" key="7">
    <source>
        <dbReference type="ARBA" id="ARBA00048670"/>
    </source>
</evidence>
<dbReference type="NCBIfam" id="NF008864">
    <property type="entry name" value="PRK11895.1"/>
    <property type="match status" value="1"/>
</dbReference>
<dbReference type="Proteomes" id="UP000234639">
    <property type="component" value="Unassembled WGS sequence"/>
</dbReference>
<evidence type="ECO:0000259" key="9">
    <source>
        <dbReference type="PROSITE" id="PS51671"/>
    </source>
</evidence>
<dbReference type="UniPathway" id="UPA00047">
    <property type="reaction ID" value="UER00055"/>
</dbReference>
<dbReference type="Pfam" id="PF10369">
    <property type="entry name" value="ALS_ss_C"/>
    <property type="match status" value="1"/>
</dbReference>
<evidence type="ECO:0000256" key="5">
    <source>
        <dbReference type="ARBA" id="ARBA00022605"/>
    </source>
</evidence>
<dbReference type="EMBL" id="PKHU01000005">
    <property type="protein sequence ID" value="PKZ28955.1"/>
    <property type="molecule type" value="Genomic_DNA"/>
</dbReference>
<evidence type="ECO:0000313" key="10">
    <source>
        <dbReference type="EMBL" id="MCZ6161628.1"/>
    </source>
</evidence>
<evidence type="ECO:0000313" key="11">
    <source>
        <dbReference type="EMBL" id="PKZ28955.1"/>
    </source>
</evidence>
<dbReference type="RefSeq" id="WP_024961659.1">
    <property type="nucleotide sequence ID" value="NZ_CABMOL010000002.1"/>
</dbReference>
<dbReference type="PANTHER" id="PTHR30239">
    <property type="entry name" value="ACETOLACTATE SYNTHASE SMALL SUBUNIT"/>
    <property type="match status" value="1"/>
</dbReference>
<evidence type="ECO:0000256" key="2">
    <source>
        <dbReference type="ARBA" id="ARBA00005025"/>
    </source>
</evidence>
<organism evidence="11 12">
    <name type="scientific">Campylobacter ureolyticus</name>
    <dbReference type="NCBI Taxonomy" id="827"/>
    <lineage>
        <taxon>Bacteria</taxon>
        <taxon>Pseudomonadati</taxon>
        <taxon>Campylobacterota</taxon>
        <taxon>Epsilonproteobacteria</taxon>
        <taxon>Campylobacterales</taxon>
        <taxon>Campylobacteraceae</taxon>
        <taxon>Campylobacter</taxon>
    </lineage>
</organism>
<evidence type="ECO:0000256" key="1">
    <source>
        <dbReference type="ARBA" id="ARBA00004974"/>
    </source>
</evidence>
<dbReference type="GO" id="GO:0003984">
    <property type="term" value="F:acetolactate synthase activity"/>
    <property type="evidence" value="ECO:0007669"/>
    <property type="project" value="UniProtKB-UniRule"/>
</dbReference>
<dbReference type="PROSITE" id="PS51671">
    <property type="entry name" value="ACT"/>
    <property type="match status" value="1"/>
</dbReference>
<evidence type="ECO:0000256" key="4">
    <source>
        <dbReference type="ARBA" id="ARBA00011744"/>
    </source>
</evidence>
<dbReference type="InterPro" id="IPR019455">
    <property type="entry name" value="Acetolactate_synth_ssu_C"/>
</dbReference>
<dbReference type="GO" id="GO:0005829">
    <property type="term" value="C:cytosol"/>
    <property type="evidence" value="ECO:0007669"/>
    <property type="project" value="TreeGrafter"/>
</dbReference>
<keyword evidence="5 8" id="KW-0028">Amino-acid biosynthesis</keyword>
<keyword evidence="6 8" id="KW-0100">Branched-chain amino acid biosynthesis</keyword>
<dbReference type="SUPFAM" id="SSF55021">
    <property type="entry name" value="ACT-like"/>
    <property type="match status" value="2"/>
</dbReference>